<dbReference type="NCBIfam" id="TIGR00254">
    <property type="entry name" value="GGDEF"/>
    <property type="match status" value="1"/>
</dbReference>
<dbReference type="SUPFAM" id="SSF55073">
    <property type="entry name" value="Nucleotide cyclase"/>
    <property type="match status" value="1"/>
</dbReference>
<keyword evidence="2" id="KW-1133">Transmembrane helix</keyword>
<dbReference type="PANTHER" id="PTHR45138">
    <property type="entry name" value="REGULATORY COMPONENTS OF SENSORY TRANSDUCTION SYSTEM"/>
    <property type="match status" value="1"/>
</dbReference>
<dbReference type="PROSITE" id="PS50887">
    <property type="entry name" value="GGDEF"/>
    <property type="match status" value="1"/>
</dbReference>
<dbReference type="FunFam" id="3.30.70.270:FF:000001">
    <property type="entry name" value="Diguanylate cyclase domain protein"/>
    <property type="match status" value="1"/>
</dbReference>
<dbReference type="InterPro" id="IPR000160">
    <property type="entry name" value="GGDEF_dom"/>
</dbReference>
<dbReference type="GO" id="GO:0043709">
    <property type="term" value="P:cell adhesion involved in single-species biofilm formation"/>
    <property type="evidence" value="ECO:0007669"/>
    <property type="project" value="TreeGrafter"/>
</dbReference>
<dbReference type="InterPro" id="IPR029787">
    <property type="entry name" value="Nucleotide_cyclase"/>
</dbReference>
<dbReference type="CDD" id="cd01949">
    <property type="entry name" value="GGDEF"/>
    <property type="match status" value="1"/>
</dbReference>
<dbReference type="Gene3D" id="3.30.70.270">
    <property type="match status" value="1"/>
</dbReference>
<evidence type="ECO:0000256" key="1">
    <source>
        <dbReference type="SAM" id="MobiDB-lite"/>
    </source>
</evidence>
<accession>A0A6J6F3Q9</accession>
<feature type="transmembrane region" description="Helical" evidence="2">
    <location>
        <begin position="108"/>
        <end position="125"/>
    </location>
</feature>
<feature type="domain" description="GGDEF" evidence="3">
    <location>
        <begin position="259"/>
        <end position="391"/>
    </location>
</feature>
<feature type="transmembrane region" description="Helical" evidence="2">
    <location>
        <begin position="34"/>
        <end position="51"/>
    </location>
</feature>
<gene>
    <name evidence="4" type="ORF">UFOPK1722_01194</name>
</gene>
<organism evidence="4">
    <name type="scientific">freshwater metagenome</name>
    <dbReference type="NCBI Taxonomy" id="449393"/>
    <lineage>
        <taxon>unclassified sequences</taxon>
        <taxon>metagenomes</taxon>
        <taxon>ecological metagenomes</taxon>
    </lineage>
</organism>
<proteinExistence type="predicted"/>
<evidence type="ECO:0000256" key="2">
    <source>
        <dbReference type="SAM" id="Phobius"/>
    </source>
</evidence>
<name>A0A6J6F3Q9_9ZZZZ</name>
<protein>
    <submittedName>
        <fullName evidence="4">Unannotated protein</fullName>
    </submittedName>
</protein>
<dbReference type="InterPro" id="IPR043128">
    <property type="entry name" value="Rev_trsase/Diguanyl_cyclase"/>
</dbReference>
<dbReference type="GO" id="GO:0005886">
    <property type="term" value="C:plasma membrane"/>
    <property type="evidence" value="ECO:0007669"/>
    <property type="project" value="TreeGrafter"/>
</dbReference>
<dbReference type="EMBL" id="CAEZTS010000105">
    <property type="protein sequence ID" value="CAB4583472.1"/>
    <property type="molecule type" value="Genomic_DNA"/>
</dbReference>
<dbReference type="Pfam" id="PF00990">
    <property type="entry name" value="GGDEF"/>
    <property type="match status" value="1"/>
</dbReference>
<reference evidence="4" key="1">
    <citation type="submission" date="2020-05" db="EMBL/GenBank/DDBJ databases">
        <authorList>
            <person name="Chiriac C."/>
            <person name="Salcher M."/>
            <person name="Ghai R."/>
            <person name="Kavagutti S V."/>
        </authorList>
    </citation>
    <scope>NUCLEOTIDE SEQUENCE</scope>
</reference>
<feature type="region of interest" description="Disordered" evidence="1">
    <location>
        <begin position="386"/>
        <end position="405"/>
    </location>
</feature>
<evidence type="ECO:0000313" key="4">
    <source>
        <dbReference type="EMBL" id="CAB4583472.1"/>
    </source>
</evidence>
<feature type="transmembrane region" description="Helical" evidence="2">
    <location>
        <begin position="137"/>
        <end position="159"/>
    </location>
</feature>
<evidence type="ECO:0000259" key="3">
    <source>
        <dbReference type="PROSITE" id="PS50887"/>
    </source>
</evidence>
<dbReference type="InterPro" id="IPR050469">
    <property type="entry name" value="Diguanylate_Cyclase"/>
</dbReference>
<dbReference type="GO" id="GO:0052621">
    <property type="term" value="F:diguanylate cyclase activity"/>
    <property type="evidence" value="ECO:0007669"/>
    <property type="project" value="TreeGrafter"/>
</dbReference>
<dbReference type="AlphaFoldDB" id="A0A6J6F3Q9"/>
<dbReference type="PANTHER" id="PTHR45138:SF9">
    <property type="entry name" value="DIGUANYLATE CYCLASE DGCM-RELATED"/>
    <property type="match status" value="1"/>
</dbReference>
<dbReference type="SMART" id="SM00267">
    <property type="entry name" value="GGDEF"/>
    <property type="match status" value="1"/>
</dbReference>
<dbReference type="GO" id="GO:1902201">
    <property type="term" value="P:negative regulation of bacterial-type flagellum-dependent cell motility"/>
    <property type="evidence" value="ECO:0007669"/>
    <property type="project" value="TreeGrafter"/>
</dbReference>
<sequence length="405" mass="43741">MSSRHEHHFLIGSLFVAAGSAVLAMTYVPTHRAVAWWAALPIILVGANISARRTTPAGIRRDSRDVILSPIGQFLFAAELLLPPVALLAVAVFAPTSRVFADSWLHRSQRATTMFAGSAAFWFIVDDSRGLTQDSNAYRTVSACVVAMIVHTLVEAALVSARVALTNGDRATSSIVWTPYAALRDIWELSIGAVAALLTFEHPVLVIVVVPLCCLASEHIRLESRSRLALTDSRTGLLNPRGFEEVADHEWQRAERGMHRISLVLVDLDLLREVNNVHGHRAGDAVIAAVGRILMSSSRSTDAVARLGGEEFALLLPDTDLETATMVGERLRETVANTRIPTPVGPLGVTVSCGVATRVGSETMDALFDRADTALYDAKNGGRNRVSVASRENDDTRVARRSNAA</sequence>
<feature type="transmembrane region" description="Helical" evidence="2">
    <location>
        <begin position="71"/>
        <end position="96"/>
    </location>
</feature>
<keyword evidence="2" id="KW-0812">Transmembrane</keyword>
<keyword evidence="2" id="KW-0472">Membrane</keyword>